<keyword evidence="2" id="KW-0677">Repeat</keyword>
<dbReference type="InterPro" id="IPR025875">
    <property type="entry name" value="Leu-rich_rpt_4"/>
</dbReference>
<dbReference type="Pfam" id="PF00560">
    <property type="entry name" value="LRR_1"/>
    <property type="match status" value="1"/>
</dbReference>
<dbReference type="Proteomes" id="UP000494106">
    <property type="component" value="Unassembled WGS sequence"/>
</dbReference>
<sequence>MLKSHLALHTDDNEDEEEDEKKVEEEEESVAVEHEPIVLDAEKRYLKKSEVSVRLSFLGKTADGDGYTYLKATLTGMGLTHIDAIKSFKHLQFLDLSNNNLQLNELQVVAKLPYLVLLQADKNKLNAAELHRMPYLQVLILNNNDITTVHDVFQPELSTLEVGFNKIQKLHFTNAMPNIKCLDFRNNRIIEISDLNFPKLDSLYLAHNNIVSLAGLERLVNLRILHVRNNPIRLLDGFHEDHTKLIYVNLRNCKVTTFRQVKKLRVLKGIETLILKGTPFMGGTGEEDVGGGGEEDDNELRVEILAALPRLKRINKGTVTPEEREEAKTLMLQWLEEGEKDEEEIEDEVPNEEDDSQP</sequence>
<evidence type="ECO:0000313" key="4">
    <source>
        <dbReference type="EMBL" id="CAB3234629.1"/>
    </source>
</evidence>
<name>A0A8S0ZNG2_ARCPL</name>
<evidence type="ECO:0000256" key="2">
    <source>
        <dbReference type="ARBA" id="ARBA00022737"/>
    </source>
</evidence>
<dbReference type="SUPFAM" id="SSF52058">
    <property type="entry name" value="L domain-like"/>
    <property type="match status" value="1"/>
</dbReference>
<dbReference type="EMBL" id="CADEBC010000483">
    <property type="protein sequence ID" value="CAB3234629.1"/>
    <property type="molecule type" value="Genomic_DNA"/>
</dbReference>
<protein>
    <recommendedName>
        <fullName evidence="6">Leucine-rich repeat-containing protein 23</fullName>
    </recommendedName>
</protein>
<comment type="caution">
    <text evidence="4">The sequence shown here is derived from an EMBL/GenBank/DDBJ whole genome shotgun (WGS) entry which is preliminary data.</text>
</comment>
<dbReference type="InterPro" id="IPR001611">
    <property type="entry name" value="Leu-rich_rpt"/>
</dbReference>
<feature type="compositionally biased region" description="Acidic residues" evidence="3">
    <location>
        <begin position="336"/>
        <end position="358"/>
    </location>
</feature>
<dbReference type="AlphaFoldDB" id="A0A8S0ZNG2"/>
<feature type="compositionally biased region" description="Acidic residues" evidence="3">
    <location>
        <begin position="12"/>
        <end position="30"/>
    </location>
</feature>
<evidence type="ECO:0000256" key="1">
    <source>
        <dbReference type="ARBA" id="ARBA00022614"/>
    </source>
</evidence>
<dbReference type="PANTHER" id="PTHR46652:SF8">
    <property type="entry name" value="LEUCINE RICH REPEAT CONTAINING 23"/>
    <property type="match status" value="1"/>
</dbReference>
<evidence type="ECO:0008006" key="6">
    <source>
        <dbReference type="Google" id="ProtNLM"/>
    </source>
</evidence>
<dbReference type="InterPro" id="IPR032675">
    <property type="entry name" value="LRR_dom_sf"/>
</dbReference>
<dbReference type="Pfam" id="PF12799">
    <property type="entry name" value="LRR_4"/>
    <property type="match status" value="1"/>
</dbReference>
<keyword evidence="1" id="KW-0433">Leucine-rich repeat</keyword>
<proteinExistence type="predicted"/>
<dbReference type="OrthoDB" id="271226at2759"/>
<dbReference type="Gene3D" id="3.80.10.10">
    <property type="entry name" value="Ribonuclease Inhibitor"/>
    <property type="match status" value="2"/>
</dbReference>
<reference evidence="4 5" key="1">
    <citation type="submission" date="2020-04" db="EMBL/GenBank/DDBJ databases">
        <authorList>
            <person name="Wallbank WR R."/>
            <person name="Pardo Diaz C."/>
            <person name="Kozak K."/>
            <person name="Martin S."/>
            <person name="Jiggins C."/>
            <person name="Moest M."/>
            <person name="Warren A I."/>
            <person name="Byers J.R.P. K."/>
            <person name="Montejo-Kovacevich G."/>
            <person name="Yen C E."/>
        </authorList>
    </citation>
    <scope>NUCLEOTIDE SEQUENCE [LARGE SCALE GENOMIC DNA]</scope>
</reference>
<keyword evidence="5" id="KW-1185">Reference proteome</keyword>
<dbReference type="PANTHER" id="PTHR46652">
    <property type="entry name" value="LEUCINE-RICH REPEAT AND IQ DOMAIN-CONTAINING PROTEIN 1-RELATED"/>
    <property type="match status" value="1"/>
</dbReference>
<accession>A0A8S0ZNG2</accession>
<organism evidence="4 5">
    <name type="scientific">Arctia plantaginis</name>
    <name type="common">Wood tiger moth</name>
    <name type="synonym">Phalaena plantaginis</name>
    <dbReference type="NCBI Taxonomy" id="874455"/>
    <lineage>
        <taxon>Eukaryota</taxon>
        <taxon>Metazoa</taxon>
        <taxon>Ecdysozoa</taxon>
        <taxon>Arthropoda</taxon>
        <taxon>Hexapoda</taxon>
        <taxon>Insecta</taxon>
        <taxon>Pterygota</taxon>
        <taxon>Neoptera</taxon>
        <taxon>Endopterygota</taxon>
        <taxon>Lepidoptera</taxon>
        <taxon>Glossata</taxon>
        <taxon>Ditrysia</taxon>
        <taxon>Noctuoidea</taxon>
        <taxon>Erebidae</taxon>
        <taxon>Arctiinae</taxon>
        <taxon>Arctia</taxon>
    </lineage>
</organism>
<dbReference type="PROSITE" id="PS51450">
    <property type="entry name" value="LRR"/>
    <property type="match status" value="2"/>
</dbReference>
<dbReference type="InterPro" id="IPR050836">
    <property type="entry name" value="SDS22/Internalin_LRR"/>
</dbReference>
<feature type="region of interest" description="Disordered" evidence="3">
    <location>
        <begin position="1"/>
        <end position="31"/>
    </location>
</feature>
<evidence type="ECO:0000256" key="3">
    <source>
        <dbReference type="SAM" id="MobiDB-lite"/>
    </source>
</evidence>
<gene>
    <name evidence="4" type="ORF">APLA_LOCUS5692</name>
</gene>
<evidence type="ECO:0000313" key="5">
    <source>
        <dbReference type="Proteomes" id="UP000494106"/>
    </source>
</evidence>
<feature type="region of interest" description="Disordered" evidence="3">
    <location>
        <begin position="334"/>
        <end position="358"/>
    </location>
</feature>